<protein>
    <recommendedName>
        <fullName evidence="3">Skg3/CAF120-like PH-like domain-containing protein</fullName>
    </recommendedName>
</protein>
<dbReference type="OrthoDB" id="5563754at2759"/>
<feature type="compositionally biased region" description="Acidic residues" evidence="2">
    <location>
        <begin position="1018"/>
        <end position="1027"/>
    </location>
</feature>
<feature type="region of interest" description="Disordered" evidence="2">
    <location>
        <begin position="993"/>
        <end position="1109"/>
    </location>
</feature>
<feature type="compositionally biased region" description="Acidic residues" evidence="2">
    <location>
        <begin position="537"/>
        <end position="553"/>
    </location>
</feature>
<reference evidence="5" key="2">
    <citation type="submission" date="2009-11" db="EMBL/GenBank/DDBJ databases">
        <title>The Genome Sequence of Allomyces macrogynus strain ATCC 38327.</title>
        <authorList>
            <consortium name="The Broad Institute Genome Sequencing Platform"/>
            <person name="Russ C."/>
            <person name="Cuomo C."/>
            <person name="Shea T."/>
            <person name="Young S.K."/>
            <person name="Zeng Q."/>
            <person name="Koehrsen M."/>
            <person name="Haas B."/>
            <person name="Borodovsky M."/>
            <person name="Guigo R."/>
            <person name="Alvarado L."/>
            <person name="Berlin A."/>
            <person name="Borenstein D."/>
            <person name="Chen Z."/>
            <person name="Engels R."/>
            <person name="Freedman E."/>
            <person name="Gellesch M."/>
            <person name="Goldberg J."/>
            <person name="Griggs A."/>
            <person name="Gujja S."/>
            <person name="Heiman D."/>
            <person name="Hepburn T."/>
            <person name="Howarth C."/>
            <person name="Jen D."/>
            <person name="Larson L."/>
            <person name="Lewis B."/>
            <person name="Mehta T."/>
            <person name="Park D."/>
            <person name="Pearson M."/>
            <person name="Roberts A."/>
            <person name="Saif S."/>
            <person name="Shenoy N."/>
            <person name="Sisk P."/>
            <person name="Stolte C."/>
            <person name="Sykes S."/>
            <person name="Walk T."/>
            <person name="White J."/>
            <person name="Yandava C."/>
            <person name="Burger G."/>
            <person name="Gray M.W."/>
            <person name="Holland P.W.H."/>
            <person name="King N."/>
            <person name="Lang F.B.F."/>
            <person name="Roger A.J."/>
            <person name="Ruiz-Trillo I."/>
            <person name="Lander E."/>
            <person name="Nusbaum C."/>
        </authorList>
    </citation>
    <scope>NUCLEOTIDE SEQUENCE [LARGE SCALE GENOMIC DNA]</scope>
    <source>
        <strain evidence="5">ATCC 38327</strain>
    </source>
</reference>
<evidence type="ECO:0000313" key="5">
    <source>
        <dbReference type="Proteomes" id="UP000054350"/>
    </source>
</evidence>
<dbReference type="eggNOG" id="ENOG502QPV9">
    <property type="taxonomic scope" value="Eukaryota"/>
</dbReference>
<evidence type="ECO:0000256" key="2">
    <source>
        <dbReference type="SAM" id="MobiDB-lite"/>
    </source>
</evidence>
<keyword evidence="1" id="KW-0175">Coiled coil</keyword>
<keyword evidence="5" id="KW-1185">Reference proteome</keyword>
<feature type="compositionally biased region" description="Acidic residues" evidence="2">
    <location>
        <begin position="495"/>
        <end position="514"/>
    </location>
</feature>
<dbReference type="Gene3D" id="2.30.29.30">
    <property type="entry name" value="Pleckstrin-homology domain (PH domain)/Phosphotyrosine-binding domain (PTB)"/>
    <property type="match status" value="1"/>
</dbReference>
<feature type="region of interest" description="Disordered" evidence="2">
    <location>
        <begin position="446"/>
        <end position="668"/>
    </location>
</feature>
<feature type="compositionally biased region" description="Basic and acidic residues" evidence="2">
    <location>
        <begin position="515"/>
        <end position="524"/>
    </location>
</feature>
<dbReference type="InterPro" id="IPR058155">
    <property type="entry name" value="Skg3/CAF120-like_PH"/>
</dbReference>
<evidence type="ECO:0000313" key="4">
    <source>
        <dbReference type="EMBL" id="KNE64670.1"/>
    </source>
</evidence>
<feature type="region of interest" description="Disordered" evidence="2">
    <location>
        <begin position="680"/>
        <end position="717"/>
    </location>
</feature>
<dbReference type="OMA" id="WCASSID"/>
<dbReference type="Proteomes" id="UP000054350">
    <property type="component" value="Unassembled WGS sequence"/>
</dbReference>
<feature type="region of interest" description="Disordered" evidence="2">
    <location>
        <begin position="1190"/>
        <end position="1211"/>
    </location>
</feature>
<name>A0A0L0SQP1_ALLM3</name>
<feature type="compositionally biased region" description="Basic and acidic residues" evidence="2">
    <location>
        <begin position="578"/>
        <end position="595"/>
    </location>
</feature>
<evidence type="ECO:0000259" key="3">
    <source>
        <dbReference type="Pfam" id="PF25381"/>
    </source>
</evidence>
<dbReference type="EMBL" id="GG745345">
    <property type="protein sequence ID" value="KNE64670.1"/>
    <property type="molecule type" value="Genomic_DNA"/>
</dbReference>
<dbReference type="AlphaFoldDB" id="A0A0L0SQP1"/>
<reference evidence="4 5" key="1">
    <citation type="submission" date="2009-11" db="EMBL/GenBank/DDBJ databases">
        <title>Annotation of Allomyces macrogynus ATCC 38327.</title>
        <authorList>
            <consortium name="The Broad Institute Genome Sequencing Platform"/>
            <person name="Russ C."/>
            <person name="Cuomo C."/>
            <person name="Burger G."/>
            <person name="Gray M.W."/>
            <person name="Holland P.W.H."/>
            <person name="King N."/>
            <person name="Lang F.B.F."/>
            <person name="Roger A.J."/>
            <person name="Ruiz-Trillo I."/>
            <person name="Young S.K."/>
            <person name="Zeng Q."/>
            <person name="Gargeya S."/>
            <person name="Fitzgerald M."/>
            <person name="Haas B."/>
            <person name="Abouelleil A."/>
            <person name="Alvarado L."/>
            <person name="Arachchi H.M."/>
            <person name="Berlin A."/>
            <person name="Chapman S.B."/>
            <person name="Gearin G."/>
            <person name="Goldberg J."/>
            <person name="Griggs A."/>
            <person name="Gujja S."/>
            <person name="Hansen M."/>
            <person name="Heiman D."/>
            <person name="Howarth C."/>
            <person name="Larimer J."/>
            <person name="Lui A."/>
            <person name="MacDonald P.J.P."/>
            <person name="McCowen C."/>
            <person name="Montmayeur A."/>
            <person name="Murphy C."/>
            <person name="Neiman D."/>
            <person name="Pearson M."/>
            <person name="Priest M."/>
            <person name="Roberts A."/>
            <person name="Saif S."/>
            <person name="Shea T."/>
            <person name="Sisk P."/>
            <person name="Stolte C."/>
            <person name="Sykes S."/>
            <person name="Wortman J."/>
            <person name="Nusbaum C."/>
            <person name="Birren B."/>
        </authorList>
    </citation>
    <scope>NUCLEOTIDE SEQUENCE [LARGE SCALE GENOMIC DNA]</scope>
    <source>
        <strain evidence="4 5">ATCC 38327</strain>
    </source>
</reference>
<feature type="coiled-coil region" evidence="1">
    <location>
        <begin position="854"/>
        <end position="908"/>
    </location>
</feature>
<sequence>MSDDGAAPVPAAPLAPARVALPAALPAPAIPPDTPPDMAPIASRFAAFSVKPYRAGILNKANVQAPDGRLFPRHDWTPWYVEHIGPLLMFWPAPSSADPDVISALQSRNRAQIHQHCRRPTGSLSSTRRAFALNTAGCNLYHLQAADNDDLAQWIASIRLACFEFAKLHEQYTAALLVRPPFRAPAALALIGSDKFAAAVQVRYSGCAEWRKLWCVVYPADQPPPPPQSSRTSILKRKSLALSASSSLASLAEPGPQIILYDSKKLKRAVLTLTNIYQAYAVYPERPHLINLSMLGKLEGTVTDHDPNPNSPITHPAFCLVMTSAPDDLAAFLVATCAAFRLYDVAPARSMGGVPVPPNLRVAPTADETSLFLTSEDTQGLDLAANHLQAKALLERTLAAKLAGANAPPKTPPEVPPTPRSAGGKSRAEKVASVAVAAGGAAAAMAGKAGGKGKGKQLPPPPASSDDESGSRSDSASESGSETGSNVETGSEEASGSEEETGSESESGSEDESEVEHTTTDDHGVTTGTDHSGSEAETTDSEEEEESDAESDVSDAAHVKPRKYKTKDLDSVTRGVGKIRESDEHSGSDDEHTGSDSESGSGSGSDDDDATTTSGSDVTDSDDHDTTSSEESTDSDASDSESDVSDGPITNGASRGGPMPQFDPNAVDFMAGLNANRYAASVATSDSGKPPVPEFAPNSLLSNPHAAGTNKSGPGADEPLVPAFVQFGGLLAKPKATLLQQHQEVQKRQQYYAQLQEHHQQQQLEQAVQREQQYSVMARPRGPLLSVAPRQDAAANAAGLLSVVSSREKTRQQQKYAYSGFASGSGVAELVERGAGTGKQIALDFERDRDRQMALESRQLAKEMAEERQRLEEMMAVQRLQQQQAQLQQQQQQQQQQAQQQAAQAQQQQMGMWGASPASASPHTMSMYGAPAGMGAMGAMGGMGGMGMMQGGMQGMQGGMQGMPGMAAMNRGMATPSMPAMNPYAGMMGHPAGMMGPSVPPQAAVTALSSDSDASSGSDDDDDDDSDASATGSEGTGSDSDATGSESGTGSETGTDDEDASGSGSGSGTESEEEESEEEKAPAPVVVTKGKGKAKSKDRSLPSPTAATTPMGMMAAPGYYPMAGGFNPALYQQQMQQMQQMQMMQQMYAGMAGMAGAQGGAPGQPQQAGAWPGMPYGMMPMMPMMPMMQAAPAQQPAAVAKGKSKGKKSKK</sequence>
<proteinExistence type="predicted"/>
<dbReference type="Pfam" id="PF25381">
    <property type="entry name" value="PH_26"/>
    <property type="match status" value="1"/>
</dbReference>
<dbReference type="VEuPathDB" id="FungiDB:AMAG_10024"/>
<feature type="compositionally biased region" description="Low complexity" evidence="2">
    <location>
        <begin position="472"/>
        <end position="494"/>
    </location>
</feature>
<dbReference type="SUPFAM" id="SSF50729">
    <property type="entry name" value="PH domain-like"/>
    <property type="match status" value="1"/>
</dbReference>
<dbReference type="InterPro" id="IPR011993">
    <property type="entry name" value="PH-like_dom_sf"/>
</dbReference>
<gene>
    <name evidence="4" type="ORF">AMAG_10024</name>
</gene>
<feature type="compositionally biased region" description="Basic residues" evidence="2">
    <location>
        <begin position="1202"/>
        <end position="1211"/>
    </location>
</feature>
<feature type="compositionally biased region" description="Acidic residues" evidence="2">
    <location>
        <begin position="631"/>
        <end position="644"/>
    </location>
</feature>
<accession>A0A0L0SQP1</accession>
<dbReference type="STRING" id="578462.A0A0L0SQP1"/>
<organism evidence="4 5">
    <name type="scientific">Allomyces macrogynus (strain ATCC 38327)</name>
    <name type="common">Allomyces javanicus var. macrogynus</name>
    <dbReference type="NCBI Taxonomy" id="578462"/>
    <lineage>
        <taxon>Eukaryota</taxon>
        <taxon>Fungi</taxon>
        <taxon>Fungi incertae sedis</taxon>
        <taxon>Blastocladiomycota</taxon>
        <taxon>Blastocladiomycetes</taxon>
        <taxon>Blastocladiales</taxon>
        <taxon>Blastocladiaceae</taxon>
        <taxon>Allomyces</taxon>
    </lineage>
</organism>
<feature type="region of interest" description="Disordered" evidence="2">
    <location>
        <begin position="404"/>
        <end position="429"/>
    </location>
</feature>
<feature type="compositionally biased region" description="Low complexity" evidence="2">
    <location>
        <begin position="1028"/>
        <end position="1053"/>
    </location>
</feature>
<feature type="compositionally biased region" description="Pro residues" evidence="2">
    <location>
        <begin position="409"/>
        <end position="419"/>
    </location>
</feature>
<evidence type="ECO:0000256" key="1">
    <source>
        <dbReference type="SAM" id="Coils"/>
    </source>
</evidence>
<feature type="domain" description="Skg3/CAF120-like PH-like" evidence="3">
    <location>
        <begin position="197"/>
        <end position="343"/>
    </location>
</feature>